<dbReference type="Gene3D" id="1.20.1640.10">
    <property type="entry name" value="Multidrug efflux transporter AcrB transmembrane domain"/>
    <property type="match status" value="2"/>
</dbReference>
<organism evidence="3 4">
    <name type="scientific">Neolewinella agarilytica</name>
    <dbReference type="NCBI Taxonomy" id="478744"/>
    <lineage>
        <taxon>Bacteria</taxon>
        <taxon>Pseudomonadati</taxon>
        <taxon>Bacteroidota</taxon>
        <taxon>Saprospiria</taxon>
        <taxon>Saprospirales</taxon>
        <taxon>Lewinellaceae</taxon>
        <taxon>Neolewinella</taxon>
    </lineage>
</organism>
<feature type="transmembrane region" description="Helical" evidence="2">
    <location>
        <begin position="968"/>
        <end position="987"/>
    </location>
</feature>
<reference evidence="4" key="1">
    <citation type="submission" date="2016-10" db="EMBL/GenBank/DDBJ databases">
        <authorList>
            <person name="Varghese N."/>
            <person name="Submissions S."/>
        </authorList>
    </citation>
    <scope>NUCLEOTIDE SEQUENCE [LARGE SCALE GENOMIC DNA]</scope>
    <source>
        <strain evidence="4">DSM 24740</strain>
    </source>
</reference>
<accession>A0A1H9MMA4</accession>
<feature type="transmembrane region" description="Helical" evidence="2">
    <location>
        <begin position="531"/>
        <end position="553"/>
    </location>
</feature>
<evidence type="ECO:0000256" key="2">
    <source>
        <dbReference type="SAM" id="Phobius"/>
    </source>
</evidence>
<feature type="transmembrane region" description="Helical" evidence="2">
    <location>
        <begin position="866"/>
        <end position="885"/>
    </location>
</feature>
<dbReference type="InParanoid" id="A0A1H9MMA4"/>
<keyword evidence="4" id="KW-1185">Reference proteome</keyword>
<feature type="transmembrane region" description="Helical" evidence="2">
    <location>
        <begin position="474"/>
        <end position="497"/>
    </location>
</feature>
<dbReference type="PANTHER" id="PTHR32063:SF18">
    <property type="entry name" value="CATION EFFLUX SYSTEM PROTEIN"/>
    <property type="match status" value="1"/>
</dbReference>
<feature type="transmembrane region" description="Helical" evidence="2">
    <location>
        <begin position="993"/>
        <end position="1016"/>
    </location>
</feature>
<feature type="transmembrane region" description="Helical" evidence="2">
    <location>
        <begin position="922"/>
        <end position="942"/>
    </location>
</feature>
<gene>
    <name evidence="3" type="ORF">SAMN05444359_13021</name>
</gene>
<keyword evidence="1" id="KW-0175">Coiled coil</keyword>
<dbReference type="EMBL" id="FOFB01000030">
    <property type="protein sequence ID" value="SER24830.1"/>
    <property type="molecule type" value="Genomic_DNA"/>
</dbReference>
<proteinExistence type="predicted"/>
<feature type="transmembrane region" description="Helical" evidence="2">
    <location>
        <begin position="341"/>
        <end position="360"/>
    </location>
</feature>
<feature type="coiled-coil region" evidence="1">
    <location>
        <begin position="144"/>
        <end position="178"/>
    </location>
</feature>
<dbReference type="STRING" id="478744.SAMN05444359_13021"/>
<dbReference type="Gene3D" id="3.30.2090.10">
    <property type="entry name" value="Multidrug efflux transporter AcrB TolC docking domain, DN and DC subdomains"/>
    <property type="match status" value="2"/>
</dbReference>
<dbReference type="SUPFAM" id="SSF82693">
    <property type="entry name" value="Multidrug efflux transporter AcrB pore domain, PN1, PN2, PC1 and PC2 subdomains"/>
    <property type="match status" value="2"/>
</dbReference>
<keyword evidence="2" id="KW-1133">Transmembrane helix</keyword>
<dbReference type="Gene3D" id="3.30.70.1320">
    <property type="entry name" value="Multidrug efflux transporter AcrB pore domain like"/>
    <property type="match status" value="1"/>
</dbReference>
<protein>
    <submittedName>
        <fullName evidence="3">Multidrug efflux pump subunit AcrB</fullName>
    </submittedName>
</protein>
<evidence type="ECO:0000313" key="3">
    <source>
        <dbReference type="EMBL" id="SER24830.1"/>
    </source>
</evidence>
<dbReference type="Gene3D" id="3.30.70.1430">
    <property type="entry name" value="Multidrug efflux transporter AcrB pore domain"/>
    <property type="match status" value="2"/>
</dbReference>
<keyword evidence="2" id="KW-0812">Transmembrane</keyword>
<feature type="transmembrane region" description="Helical" evidence="2">
    <location>
        <begin position="20"/>
        <end position="38"/>
    </location>
</feature>
<evidence type="ECO:0000256" key="1">
    <source>
        <dbReference type="SAM" id="Coils"/>
    </source>
</evidence>
<feature type="transmembrane region" description="Helical" evidence="2">
    <location>
        <begin position="393"/>
        <end position="417"/>
    </location>
</feature>
<evidence type="ECO:0000313" key="4">
    <source>
        <dbReference type="Proteomes" id="UP000199021"/>
    </source>
</evidence>
<dbReference type="Gene3D" id="3.30.70.1440">
    <property type="entry name" value="Multidrug efflux transporter AcrB pore domain"/>
    <property type="match status" value="1"/>
</dbReference>
<dbReference type="SUPFAM" id="SSF82714">
    <property type="entry name" value="Multidrug efflux transporter AcrB TolC docking domain, DN and DC subdomains"/>
    <property type="match status" value="2"/>
</dbReference>
<dbReference type="AlphaFoldDB" id="A0A1H9MMA4"/>
<keyword evidence="2" id="KW-0472">Membrane</keyword>
<dbReference type="GO" id="GO:0005886">
    <property type="term" value="C:plasma membrane"/>
    <property type="evidence" value="ECO:0007669"/>
    <property type="project" value="TreeGrafter"/>
</dbReference>
<name>A0A1H9MMA4_9BACT</name>
<dbReference type="InterPro" id="IPR001036">
    <property type="entry name" value="Acrflvin-R"/>
</dbReference>
<dbReference type="InterPro" id="IPR027463">
    <property type="entry name" value="AcrB_DN_DC_subdom"/>
</dbReference>
<feature type="transmembrane region" description="Helical" evidence="2">
    <location>
        <begin position="892"/>
        <end position="916"/>
    </location>
</feature>
<dbReference type="OrthoDB" id="9758234at2"/>
<dbReference type="Pfam" id="PF00873">
    <property type="entry name" value="ACR_tran"/>
    <property type="match status" value="1"/>
</dbReference>
<dbReference type="GO" id="GO:0042910">
    <property type="term" value="F:xenobiotic transmembrane transporter activity"/>
    <property type="evidence" value="ECO:0007669"/>
    <property type="project" value="TreeGrafter"/>
</dbReference>
<dbReference type="Proteomes" id="UP000199021">
    <property type="component" value="Unassembled WGS sequence"/>
</dbReference>
<dbReference type="RefSeq" id="WP_090172401.1">
    <property type="nucleotide sequence ID" value="NZ_FOFB01000030.1"/>
</dbReference>
<dbReference type="PRINTS" id="PR00702">
    <property type="entry name" value="ACRIFLAVINRP"/>
</dbReference>
<feature type="transmembrane region" description="Helical" evidence="2">
    <location>
        <begin position="367"/>
        <end position="387"/>
    </location>
</feature>
<sequence length="1025" mass="113251">MSNNKGFNIVELAMKHKQIAIIITAVLFAFGIFSLMVMPRNEFPEFTIRQGLVVGVYPGATSEEVEEQLTKTVEEFLYGFKEVNREKTYSISKEGTMIVFVEVNNNVKDPDAFWDKIKFGLNQLKAQLPPQVLALIANNDFGDTSALLLTIESKEKNKKQLEKQLEFIEAELRKVTTVSKVKHFGLQNEQITINFDKDKLAHYGVNLTSVLAALQLEGSIYYAGEIDNSELITPIHVPTSFRSEREIKSQIIYADPLGNIIRVRDVAEVSRGFEEPSSYILNNGSSAILVSLEMQGGNNIVQFGEDVELALEKIRNNIPSDVVINKIANMPEAVDHSIQHFLKEFFIAIGAVILVTLLFLPFRVSAVAGITIPLSIFITIGILYILGIELHTVSLAGLIVVLGMVVDNAIVIIDNYVEKLDEGMDRWNAAIQSTTELFVPVFAATLCIIATYLPMPFFLSGQTGDFVSSLPVTISIALIVSLLIATLLVPFMCYYFIKEGVHKGEEEASKFSLLNLLQAGYNKTLDWAFKVSALTIFLGIGSIVLGAFIMSIVPRQLYPKVERNQFAIEIYLQEGATLNQTAFVADSLRAMLSKDERVENVASFIGESSPRFHTTYAPKFPGKNYGQLLVNTQTDDQAIEILAEYEVKYRDAFPNAYVRMKQLDMQSTEAPVELRISGDDLPTLKAMAERVKETMEDHPGVIWVRTDYTNPRQGVRINVDDEQANRLGLTRGAIAASLGAGFSGFPVGTVWEGNYPIPVKVINPEQERDDYDDISNQTVTSPFAATPVALRQVATINNDWSEGQIVRRNGIRTITVRADLERGALAYKILADLKPQINELEEESGAGLTFSYGGEEEAEVENYIPIGKALGVGIVIIFFVLLFEFKTIKHTLLIMTTMPLSILGAALGILLTGYAFGMTASLGVMSLMGIVVRNGIILVDYAEELRHEKNMNVIDAAMAAGKRRMRPIFLTSFAAAMGVVPMIASGSTLWGPLGAVVCFGLIVSMVLTIYVLPVLYSQFFKNATI</sequence>
<feature type="transmembrane region" description="Helical" evidence="2">
    <location>
        <begin position="437"/>
        <end position="454"/>
    </location>
</feature>
<dbReference type="SUPFAM" id="SSF82866">
    <property type="entry name" value="Multidrug efflux transporter AcrB transmembrane domain"/>
    <property type="match status" value="2"/>
</dbReference>
<dbReference type="PANTHER" id="PTHR32063">
    <property type="match status" value="1"/>
</dbReference>